<sequence>MPIAYLDVPDSAALSTKKELVKALYEALHEAYPFPDDTRIFLREWPLHSVSQNGLLGSEPARPAFVMHVPEGADPDAKRTMLKKVNAAVTEAYRLPDFMTFIHEHALDLVALDGGLLADDQQRVEDQAEVYG</sequence>
<dbReference type="Gene3D" id="3.30.429.10">
    <property type="entry name" value="Macrophage Migration Inhibitory Factor"/>
    <property type="match status" value="1"/>
</dbReference>
<keyword evidence="2" id="KW-1185">Reference proteome</keyword>
<dbReference type="RefSeq" id="WP_151569512.1">
    <property type="nucleotide sequence ID" value="NZ_WBMT01000029.1"/>
</dbReference>
<gene>
    <name evidence="1" type="ORF">F8566_44395</name>
</gene>
<dbReference type="Proteomes" id="UP000468735">
    <property type="component" value="Unassembled WGS sequence"/>
</dbReference>
<evidence type="ECO:0008006" key="3">
    <source>
        <dbReference type="Google" id="ProtNLM"/>
    </source>
</evidence>
<dbReference type="OrthoDB" id="4725002at2"/>
<comment type="caution">
    <text evidence="1">The sequence shown here is derived from an EMBL/GenBank/DDBJ whole genome shotgun (WGS) entry which is preliminary data.</text>
</comment>
<dbReference type="EMBL" id="WBMT01000029">
    <property type="protein sequence ID" value="KAB2340572.1"/>
    <property type="molecule type" value="Genomic_DNA"/>
</dbReference>
<proteinExistence type="predicted"/>
<dbReference type="AlphaFoldDB" id="A0A6H9YNP5"/>
<dbReference type="InterPro" id="IPR014347">
    <property type="entry name" value="Tautomerase/MIF_sf"/>
</dbReference>
<reference evidence="1 2" key="1">
    <citation type="submission" date="2019-09" db="EMBL/GenBank/DDBJ databases">
        <title>Actinomadura physcomitrii sp. nov., a novel actinomycete isolated from moss [Physcomitrium sphaericum (Ludw) Fuernr].</title>
        <authorList>
            <person name="Zhuang X."/>
            <person name="Liu C."/>
        </authorList>
    </citation>
    <scope>NUCLEOTIDE SEQUENCE [LARGE SCALE GENOMIC DNA]</scope>
    <source>
        <strain evidence="1 2">HMC1</strain>
    </source>
</reference>
<evidence type="ECO:0000313" key="2">
    <source>
        <dbReference type="Proteomes" id="UP000468735"/>
    </source>
</evidence>
<organism evidence="1 2">
    <name type="scientific">Actinomadura rudentiformis</name>
    <dbReference type="NCBI Taxonomy" id="359158"/>
    <lineage>
        <taxon>Bacteria</taxon>
        <taxon>Bacillati</taxon>
        <taxon>Actinomycetota</taxon>
        <taxon>Actinomycetes</taxon>
        <taxon>Streptosporangiales</taxon>
        <taxon>Thermomonosporaceae</taxon>
        <taxon>Actinomadura</taxon>
    </lineage>
</organism>
<accession>A0A6H9YNP5</accession>
<evidence type="ECO:0000313" key="1">
    <source>
        <dbReference type="EMBL" id="KAB2340572.1"/>
    </source>
</evidence>
<protein>
    <recommendedName>
        <fullName evidence="3">Tautomerase cis-CaaD-like domain-containing protein</fullName>
    </recommendedName>
</protein>
<name>A0A6H9YNP5_9ACTN</name>